<reference evidence="2" key="2">
    <citation type="submission" date="2020-10" db="UniProtKB">
        <authorList>
            <consortium name="WormBaseParasite"/>
        </authorList>
    </citation>
    <scope>IDENTIFICATION</scope>
</reference>
<reference evidence="1" key="1">
    <citation type="journal article" date="2013" name="Genetics">
        <title>The draft genome and transcriptome of Panagrellus redivivus are shaped by the harsh demands of a free-living lifestyle.</title>
        <authorList>
            <person name="Srinivasan J."/>
            <person name="Dillman A.R."/>
            <person name="Macchietto M.G."/>
            <person name="Heikkinen L."/>
            <person name="Lakso M."/>
            <person name="Fracchia K.M."/>
            <person name="Antoshechkin I."/>
            <person name="Mortazavi A."/>
            <person name="Wong G."/>
            <person name="Sternberg P.W."/>
        </authorList>
    </citation>
    <scope>NUCLEOTIDE SEQUENCE [LARGE SCALE GENOMIC DNA]</scope>
    <source>
        <strain evidence="1">MT8872</strain>
    </source>
</reference>
<organism evidence="1 2">
    <name type="scientific">Panagrellus redivivus</name>
    <name type="common">Microworm</name>
    <dbReference type="NCBI Taxonomy" id="6233"/>
    <lineage>
        <taxon>Eukaryota</taxon>
        <taxon>Metazoa</taxon>
        <taxon>Ecdysozoa</taxon>
        <taxon>Nematoda</taxon>
        <taxon>Chromadorea</taxon>
        <taxon>Rhabditida</taxon>
        <taxon>Tylenchina</taxon>
        <taxon>Panagrolaimomorpha</taxon>
        <taxon>Panagrolaimoidea</taxon>
        <taxon>Panagrolaimidae</taxon>
        <taxon>Panagrellus</taxon>
    </lineage>
</organism>
<accession>A0A7E4V955</accession>
<keyword evidence="1" id="KW-1185">Reference proteome</keyword>
<dbReference type="WBParaSite" id="Pan_g1776.t1">
    <property type="protein sequence ID" value="Pan_g1776.t1"/>
    <property type="gene ID" value="Pan_g1776"/>
</dbReference>
<evidence type="ECO:0000313" key="1">
    <source>
        <dbReference type="Proteomes" id="UP000492821"/>
    </source>
</evidence>
<sequence length="107" mass="12248">IRDDFDYLTVTKQKRHASLSTFLRDNQRDLLRLAVNKNLTTVQETKDKPADVTILELLTPLIKAFGSRSKKSANARTVFYPQLDCKGLQTAKNAILRLEIRHTFISC</sequence>
<dbReference type="Proteomes" id="UP000492821">
    <property type="component" value="Unassembled WGS sequence"/>
</dbReference>
<name>A0A7E4V955_PANRE</name>
<protein>
    <submittedName>
        <fullName evidence="2">Transposase</fullName>
    </submittedName>
</protein>
<evidence type="ECO:0000313" key="2">
    <source>
        <dbReference type="WBParaSite" id="Pan_g1776.t1"/>
    </source>
</evidence>
<dbReference type="AlphaFoldDB" id="A0A7E4V955"/>
<proteinExistence type="predicted"/>